<evidence type="ECO:0000313" key="3">
    <source>
        <dbReference type="Proteomes" id="UP001066276"/>
    </source>
</evidence>
<sequence>MMGPEVGDAMPTSAGSRLWSYSQGWTCTSAPSALGEEVSSELHRELKVRHPILKGEAWASAVRQATAARQTHPSQLHACNEPTKSVPLHPPVHSPGARSQRMSRTLKATVTTGPTPQPPGPSTSVGQSKLHRAVHSSAIVSRGVLRWCTENGRHHRLLAFAS</sequence>
<accession>A0AAV7NN06</accession>
<keyword evidence="3" id="KW-1185">Reference proteome</keyword>
<comment type="caution">
    <text evidence="2">The sequence shown here is derived from an EMBL/GenBank/DDBJ whole genome shotgun (WGS) entry which is preliminary data.</text>
</comment>
<evidence type="ECO:0000313" key="2">
    <source>
        <dbReference type="EMBL" id="KAJ1117426.1"/>
    </source>
</evidence>
<gene>
    <name evidence="2" type="ORF">NDU88_005626</name>
</gene>
<feature type="region of interest" description="Disordered" evidence="1">
    <location>
        <begin position="64"/>
        <end position="130"/>
    </location>
</feature>
<dbReference type="Proteomes" id="UP001066276">
    <property type="component" value="Chromosome 8"/>
</dbReference>
<reference evidence="2" key="1">
    <citation type="journal article" date="2022" name="bioRxiv">
        <title>Sequencing and chromosome-scale assembly of the giantPleurodeles waltlgenome.</title>
        <authorList>
            <person name="Brown T."/>
            <person name="Elewa A."/>
            <person name="Iarovenko S."/>
            <person name="Subramanian E."/>
            <person name="Araus A.J."/>
            <person name="Petzold A."/>
            <person name="Susuki M."/>
            <person name="Suzuki K.-i.T."/>
            <person name="Hayashi T."/>
            <person name="Toyoda A."/>
            <person name="Oliveira C."/>
            <person name="Osipova E."/>
            <person name="Leigh N.D."/>
            <person name="Simon A."/>
            <person name="Yun M.H."/>
        </authorList>
    </citation>
    <scope>NUCLEOTIDE SEQUENCE</scope>
    <source>
        <strain evidence="2">20211129_DDA</strain>
        <tissue evidence="2">Liver</tissue>
    </source>
</reference>
<organism evidence="2 3">
    <name type="scientific">Pleurodeles waltl</name>
    <name type="common">Iberian ribbed newt</name>
    <dbReference type="NCBI Taxonomy" id="8319"/>
    <lineage>
        <taxon>Eukaryota</taxon>
        <taxon>Metazoa</taxon>
        <taxon>Chordata</taxon>
        <taxon>Craniata</taxon>
        <taxon>Vertebrata</taxon>
        <taxon>Euteleostomi</taxon>
        <taxon>Amphibia</taxon>
        <taxon>Batrachia</taxon>
        <taxon>Caudata</taxon>
        <taxon>Salamandroidea</taxon>
        <taxon>Salamandridae</taxon>
        <taxon>Pleurodelinae</taxon>
        <taxon>Pleurodeles</taxon>
    </lineage>
</organism>
<proteinExistence type="predicted"/>
<evidence type="ECO:0000256" key="1">
    <source>
        <dbReference type="SAM" id="MobiDB-lite"/>
    </source>
</evidence>
<name>A0AAV7NN06_PLEWA</name>
<dbReference type="EMBL" id="JANPWB010000012">
    <property type="protein sequence ID" value="KAJ1117426.1"/>
    <property type="molecule type" value="Genomic_DNA"/>
</dbReference>
<dbReference type="AlphaFoldDB" id="A0AAV7NN06"/>
<protein>
    <submittedName>
        <fullName evidence="2">Uncharacterized protein</fullName>
    </submittedName>
</protein>